<dbReference type="InterPro" id="IPR051089">
    <property type="entry name" value="prtT"/>
</dbReference>
<sequence>MAVDRTAGRSAPYGQACLSCFKTKCKCIPRSDGNGCERCHRLKRPCHPADTLRRRSDKKQNSSDARIAKLEGTIGQLVSMLQTNSVQGDRVDVWSQQQQSPLQQHQQQQQPPPPIGSYPDMVAERTERTERSNTGDSRSTFDDDTDTDAVGGSASWWGMDNANGPSANGIHIDTPPSSTVSGVFMSPAVSLSSVPPSSGLTSLDIFCSRMLHHFPFVHLPACLSAEKLRIDRPFLFRAIACVTSVSVKDKMASSLELKRVLYETAFIQRSPQQNQEQPQQQTVDLLLGLLVYIAWGWEHLHSRNSVSRLMVIAISLAGELRFLDEAVPGISRTINHLEPKGGFDNVYDNTSATTAVKTPTTGAGMTNAQLYLERQRAVLGCFVLGSAVSAYFSNVDAPRWIPHMDEGLAAVTVSGHRISAECPSECPSDAALAIQVRLQLLATKAAQVRERAQLPDQPPLDTLPPQTLSYIKELMGQLQELRAIVPPAFQHNFVLLAQTYYTEMCIIDAIHTQESTRPPPPICGPTRISCFWQSALAIKSYTSTFLTLSPSGLLGVSFVQWAQLVRSLAKLHQLSTLREPGWDPDTVRSLADLPALLSCTADKLRLAAEAEAGQQPALAEGVFMQLAHGLRMFQSSYHDRGLLNRQEEAYGAKEAADKAGTRANNMNRGTVAITPVDADPLARNQQAGYLMSPTLWLEEFFVDYEDQTISTI</sequence>
<keyword evidence="5" id="KW-0539">Nucleus</keyword>
<evidence type="ECO:0000256" key="1">
    <source>
        <dbReference type="ARBA" id="ARBA00004123"/>
    </source>
</evidence>
<comment type="subcellular location">
    <subcellularLocation>
        <location evidence="1">Nucleus</location>
    </subcellularLocation>
</comment>
<dbReference type="Proteomes" id="UP001149954">
    <property type="component" value="Unassembled WGS sequence"/>
</dbReference>
<feature type="compositionally biased region" description="Low complexity" evidence="6">
    <location>
        <begin position="96"/>
        <end position="109"/>
    </location>
</feature>
<dbReference type="PANTHER" id="PTHR31845:SF18">
    <property type="entry name" value="ZN(II)2CYS6 TRANSCRIPTION FACTOR (EUROFUNG)"/>
    <property type="match status" value="1"/>
</dbReference>
<dbReference type="GO" id="GO:0005634">
    <property type="term" value="C:nucleus"/>
    <property type="evidence" value="ECO:0007669"/>
    <property type="project" value="UniProtKB-SubCell"/>
</dbReference>
<reference evidence="7" key="1">
    <citation type="submission" date="2022-12" db="EMBL/GenBank/DDBJ databases">
        <authorList>
            <person name="Petersen C."/>
        </authorList>
    </citation>
    <scope>NUCLEOTIDE SEQUENCE</scope>
    <source>
        <strain evidence="7">IBT 29495</strain>
    </source>
</reference>
<gene>
    <name evidence="7" type="ORF">N7463_010077</name>
</gene>
<protein>
    <recommendedName>
        <fullName evidence="9">Zn(2)-C6 fungal-type domain-containing protein</fullName>
    </recommendedName>
</protein>
<keyword evidence="3" id="KW-0238">DNA-binding</keyword>
<dbReference type="GO" id="GO:0000981">
    <property type="term" value="F:DNA-binding transcription factor activity, RNA polymerase II-specific"/>
    <property type="evidence" value="ECO:0007669"/>
    <property type="project" value="InterPro"/>
</dbReference>
<evidence type="ECO:0000256" key="4">
    <source>
        <dbReference type="ARBA" id="ARBA00023163"/>
    </source>
</evidence>
<dbReference type="OrthoDB" id="1600564at2759"/>
<feature type="region of interest" description="Disordered" evidence="6">
    <location>
        <begin position="93"/>
        <end position="155"/>
    </location>
</feature>
<evidence type="ECO:0008006" key="9">
    <source>
        <dbReference type="Google" id="ProtNLM"/>
    </source>
</evidence>
<comment type="caution">
    <text evidence="7">The sequence shown here is derived from an EMBL/GenBank/DDBJ whole genome shotgun (WGS) entry which is preliminary data.</text>
</comment>
<name>A0A9X0C1C4_9EURO</name>
<evidence type="ECO:0000256" key="6">
    <source>
        <dbReference type="SAM" id="MobiDB-lite"/>
    </source>
</evidence>
<keyword evidence="8" id="KW-1185">Reference proteome</keyword>
<reference evidence="7" key="2">
    <citation type="journal article" date="2023" name="IMA Fungus">
        <title>Comparative genomic study of the Penicillium genus elucidates a diverse pangenome and 15 lateral gene transfer events.</title>
        <authorList>
            <person name="Petersen C."/>
            <person name="Sorensen T."/>
            <person name="Nielsen M.R."/>
            <person name="Sondergaard T.E."/>
            <person name="Sorensen J.L."/>
            <person name="Fitzpatrick D.A."/>
            <person name="Frisvad J.C."/>
            <person name="Nielsen K.L."/>
        </authorList>
    </citation>
    <scope>NUCLEOTIDE SEQUENCE</scope>
    <source>
        <strain evidence="7">IBT 29495</strain>
    </source>
</reference>
<evidence type="ECO:0000256" key="3">
    <source>
        <dbReference type="ARBA" id="ARBA00023125"/>
    </source>
</evidence>
<dbReference type="PANTHER" id="PTHR31845">
    <property type="entry name" value="FINGER DOMAIN PROTEIN, PUTATIVE-RELATED"/>
    <property type="match status" value="1"/>
</dbReference>
<organism evidence="7 8">
    <name type="scientific">Penicillium fimorum</name>
    <dbReference type="NCBI Taxonomy" id="1882269"/>
    <lineage>
        <taxon>Eukaryota</taxon>
        <taxon>Fungi</taxon>
        <taxon>Dikarya</taxon>
        <taxon>Ascomycota</taxon>
        <taxon>Pezizomycotina</taxon>
        <taxon>Eurotiomycetes</taxon>
        <taxon>Eurotiomycetidae</taxon>
        <taxon>Eurotiales</taxon>
        <taxon>Aspergillaceae</taxon>
        <taxon>Penicillium</taxon>
    </lineage>
</organism>
<dbReference type="EMBL" id="JAPWDS010000006">
    <property type="protein sequence ID" value="KAJ5493990.1"/>
    <property type="molecule type" value="Genomic_DNA"/>
</dbReference>
<evidence type="ECO:0000313" key="8">
    <source>
        <dbReference type="Proteomes" id="UP001149954"/>
    </source>
</evidence>
<dbReference type="Gene3D" id="4.10.240.10">
    <property type="entry name" value="Zn(2)-C6 fungal-type DNA-binding domain"/>
    <property type="match status" value="1"/>
</dbReference>
<dbReference type="AlphaFoldDB" id="A0A9X0C1C4"/>
<dbReference type="GO" id="GO:0000976">
    <property type="term" value="F:transcription cis-regulatory region binding"/>
    <property type="evidence" value="ECO:0007669"/>
    <property type="project" value="TreeGrafter"/>
</dbReference>
<accession>A0A9X0C1C4</accession>
<evidence type="ECO:0000313" key="7">
    <source>
        <dbReference type="EMBL" id="KAJ5493990.1"/>
    </source>
</evidence>
<dbReference type="GO" id="GO:0008270">
    <property type="term" value="F:zinc ion binding"/>
    <property type="evidence" value="ECO:0007669"/>
    <property type="project" value="InterPro"/>
</dbReference>
<dbReference type="InterPro" id="IPR036864">
    <property type="entry name" value="Zn2-C6_fun-type_DNA-bd_sf"/>
</dbReference>
<keyword evidence="2" id="KW-0805">Transcription regulation</keyword>
<proteinExistence type="predicted"/>
<evidence type="ECO:0000256" key="5">
    <source>
        <dbReference type="ARBA" id="ARBA00023242"/>
    </source>
</evidence>
<evidence type="ECO:0000256" key="2">
    <source>
        <dbReference type="ARBA" id="ARBA00023015"/>
    </source>
</evidence>
<feature type="compositionally biased region" description="Basic and acidic residues" evidence="6">
    <location>
        <begin position="122"/>
        <end position="133"/>
    </location>
</feature>
<keyword evidence="4" id="KW-0804">Transcription</keyword>